<dbReference type="GO" id="GO:0005737">
    <property type="term" value="C:cytoplasm"/>
    <property type="evidence" value="ECO:0007669"/>
    <property type="project" value="UniProtKB-SubCell"/>
</dbReference>
<dbReference type="EMBL" id="JADDUC010000057">
    <property type="protein sequence ID" value="KAG0120954.1"/>
    <property type="molecule type" value="Genomic_DNA"/>
</dbReference>
<evidence type="ECO:0000256" key="7">
    <source>
        <dbReference type="ARBA" id="ARBA00022490"/>
    </source>
</evidence>
<evidence type="ECO:0000256" key="9">
    <source>
        <dbReference type="ARBA" id="ARBA00022741"/>
    </source>
</evidence>
<dbReference type="PANTHER" id="PTHR14456:SF2">
    <property type="entry name" value="INOSITOL-PENTAKISPHOSPHATE 2-KINASE"/>
    <property type="match status" value="1"/>
</dbReference>
<evidence type="ECO:0000256" key="6">
    <source>
        <dbReference type="ARBA" id="ARBA00014846"/>
    </source>
</evidence>
<dbReference type="GO" id="GO:0005524">
    <property type="term" value="F:ATP binding"/>
    <property type="evidence" value="ECO:0007669"/>
    <property type="project" value="UniProtKB-KW"/>
</dbReference>
<dbReference type="OrthoDB" id="272370at2759"/>
<evidence type="ECO:0000256" key="3">
    <source>
        <dbReference type="ARBA" id="ARBA00004496"/>
    </source>
</evidence>
<dbReference type="FunFam" id="3.30.200.110:FF:000001">
    <property type="entry name" value="Inositol-pentakisphosphate 2-kinase"/>
    <property type="match status" value="1"/>
</dbReference>
<evidence type="ECO:0000256" key="14">
    <source>
        <dbReference type="ARBA" id="ARBA00030342"/>
    </source>
</evidence>
<comment type="caution">
    <text evidence="15">The sequence shown here is derived from an EMBL/GenBank/DDBJ whole genome shotgun (WGS) entry which is preliminary data.</text>
</comment>
<evidence type="ECO:0000256" key="4">
    <source>
        <dbReference type="ARBA" id="ARBA00007229"/>
    </source>
</evidence>
<evidence type="ECO:0000256" key="1">
    <source>
        <dbReference type="ARBA" id="ARBA00001774"/>
    </source>
</evidence>
<keyword evidence="10" id="KW-0418">Kinase</keyword>
<dbReference type="InterPro" id="IPR043001">
    <property type="entry name" value="IP5_2-K_N_lobe"/>
</dbReference>
<evidence type="ECO:0000256" key="12">
    <source>
        <dbReference type="ARBA" id="ARBA00023242"/>
    </source>
</evidence>
<dbReference type="GO" id="GO:0032958">
    <property type="term" value="P:inositol phosphate biosynthetic process"/>
    <property type="evidence" value="ECO:0007669"/>
    <property type="project" value="TreeGrafter"/>
</dbReference>
<keyword evidence="17" id="KW-1185">Reference proteome</keyword>
<evidence type="ECO:0000313" key="15">
    <source>
        <dbReference type="EMBL" id="KAG0120954.1"/>
    </source>
</evidence>
<proteinExistence type="inferred from homology"/>
<evidence type="ECO:0000313" key="16">
    <source>
        <dbReference type="EMBL" id="KAI1234340.1"/>
    </source>
</evidence>
<protein>
    <recommendedName>
        <fullName evidence="6">Inositol-pentakisphosphate 2-kinase</fullName>
        <ecNumber evidence="5">2.7.1.158</ecNumber>
    </recommendedName>
    <alternativeName>
        <fullName evidence="14">Inositol-1,3,4,5,6-pentakisphosphate 2-kinase</fullName>
    </alternativeName>
    <alternativeName>
        <fullName evidence="13">Ins(1,3,4,5,6)P5 2-kinase</fullName>
    </alternativeName>
</protein>
<keyword evidence="11" id="KW-0067">ATP-binding</keyword>
<accession>A0A835NTD6</accession>
<keyword evidence="9" id="KW-0547">Nucleotide-binding</keyword>
<dbReference type="GO" id="GO:0035299">
    <property type="term" value="F:inositol-1,3,4,5,6-pentakisphosphate 2-kinase activity"/>
    <property type="evidence" value="ECO:0007669"/>
    <property type="project" value="UniProtKB-EC"/>
</dbReference>
<name>A0A835NTD6_9PASS</name>
<evidence type="ECO:0000313" key="17">
    <source>
        <dbReference type="Proteomes" id="UP000618051"/>
    </source>
</evidence>
<dbReference type="Pfam" id="PF06090">
    <property type="entry name" value="Ins_P5_2-kin"/>
    <property type="match status" value="1"/>
</dbReference>
<feature type="non-terminal residue" evidence="15">
    <location>
        <position position="710"/>
    </location>
</feature>
<evidence type="ECO:0000256" key="11">
    <source>
        <dbReference type="ARBA" id="ARBA00022840"/>
    </source>
</evidence>
<comment type="similarity">
    <text evidence="4">Belongs to the IPK1 type 2 family.</text>
</comment>
<gene>
    <name evidence="16" type="ORF">IHE44_0003382</name>
    <name evidence="15" type="ORF">IHE44_011894</name>
</gene>
<evidence type="ECO:0000256" key="13">
    <source>
        <dbReference type="ARBA" id="ARBA00029574"/>
    </source>
</evidence>
<evidence type="ECO:0000256" key="8">
    <source>
        <dbReference type="ARBA" id="ARBA00022679"/>
    </source>
</evidence>
<dbReference type="AlphaFoldDB" id="A0A835NTD6"/>
<dbReference type="Proteomes" id="UP000618051">
    <property type="component" value="Unassembled WGS sequence"/>
</dbReference>
<sequence length="710" mass="80412">MERCVVLRFLKSPPNQNKTPEEILHHLQNIVDFGKHVMKQFFGENYVHHGEIIQLPLDFVRQLCLKIQPERPECRCDKDMDTLSGYAMCLPNLTRLQPFRFAEHRPILCIEIKPKCGFIPFSSHVSQEIKHKVCRYCMHQHLKISSQVHSVTYNKQHVTGTELMDSCMLTLQWCDCDSLGFNDVRATDLAVKMGEQLLQVANGKWKRPSKYCPLDLFSGNKQRMHFALKSLLQEAQNNLKIFKNGELIYGCKDDQDCVSDWNELARHLKPFFFPSNGLVSGPHCTRTIVKELIHVITMALLSSTDTCRAGDMKTVPISQGRSYCEASKHKLESSGLPRGCLLYKTLQAQMLDMLDIEGLYPLYSRVEQYLEEFPEERSTLQIDGPYNEVFYEKLLDLSLEDDGTVAFALTKVQQYRIAMTAKDCSIMIALSPCLQDECSEQRPVVLTSKSRFTFSVSVLDLDLKPYESIPHQYKLDGEIVNYYLKNVQAKEDPVMSNLFKENEDCTLVLHKHEQLLSDSSALNDTGKRKKCETQSHDCPCARDLSWLAVLASSARSPSGAGPGIRPGERELLINSETLQALEIGGRKDPAQLLSRFLCCNFTHVSYANSSVCAEQTVLFSGKEEGAKDELKVTQNQLNQFHVSGESCEMNWIFMDLILTVHDLLTISSTLIRFSMAASIPKSQSALRKLPGMLSTLVILCSRTAGETQQC</sequence>
<reference evidence="16 17" key="2">
    <citation type="journal article" date="2021" name="J. Hered.">
        <title>Feather Gene Expression Elucidates the Developmental Basis of Plumage Iridescence in African Starlings.</title>
        <authorList>
            <person name="Rubenstein D.R."/>
            <person name="Corvelo A."/>
            <person name="MacManes M.D."/>
            <person name="Maia R."/>
            <person name="Narzisi G."/>
            <person name="Rousaki A."/>
            <person name="Vandenabeele P."/>
            <person name="Shawkey M.D."/>
            <person name="Solomon J."/>
        </authorList>
    </citation>
    <scope>NUCLEOTIDE SEQUENCE [LARGE SCALE GENOMIC DNA]</scope>
    <source>
        <strain evidence="16">SS15</strain>
    </source>
</reference>
<evidence type="ECO:0000256" key="2">
    <source>
        <dbReference type="ARBA" id="ARBA00004123"/>
    </source>
</evidence>
<dbReference type="PANTHER" id="PTHR14456">
    <property type="entry name" value="INOSITOL POLYPHOSPHATE KINASE 1"/>
    <property type="match status" value="1"/>
</dbReference>
<keyword evidence="7" id="KW-0963">Cytoplasm</keyword>
<dbReference type="EC" id="2.7.1.158" evidence="5"/>
<dbReference type="GO" id="GO:0005634">
    <property type="term" value="C:nucleus"/>
    <property type="evidence" value="ECO:0007669"/>
    <property type="project" value="UniProtKB-SubCell"/>
</dbReference>
<comment type="subcellular location">
    <subcellularLocation>
        <location evidence="3">Cytoplasm</location>
    </subcellularLocation>
    <subcellularLocation>
        <location evidence="2">Nucleus</location>
    </subcellularLocation>
</comment>
<keyword evidence="12" id="KW-0539">Nucleus</keyword>
<dbReference type="InterPro" id="IPR009286">
    <property type="entry name" value="Ins_P5_2-kin"/>
</dbReference>
<dbReference type="EMBL" id="JADDUC020000015">
    <property type="protein sequence ID" value="KAI1234340.1"/>
    <property type="molecule type" value="Genomic_DNA"/>
</dbReference>
<comment type="catalytic activity">
    <reaction evidence="1">
        <text>1D-myo-inositol 1,3,4,5,6-pentakisphosphate + ATP = 1D-myo-inositol hexakisphosphate + ADP + H(+)</text>
        <dbReference type="Rhea" id="RHEA:20313"/>
        <dbReference type="ChEBI" id="CHEBI:15378"/>
        <dbReference type="ChEBI" id="CHEBI:30616"/>
        <dbReference type="ChEBI" id="CHEBI:57733"/>
        <dbReference type="ChEBI" id="CHEBI:58130"/>
        <dbReference type="ChEBI" id="CHEBI:456216"/>
        <dbReference type="EC" id="2.7.1.158"/>
    </reaction>
</comment>
<evidence type="ECO:0000256" key="5">
    <source>
        <dbReference type="ARBA" id="ARBA00012023"/>
    </source>
</evidence>
<dbReference type="Gene3D" id="3.30.200.110">
    <property type="entry name" value="Inositol-pentakisphosphate 2-kinase, N-lobe"/>
    <property type="match status" value="1"/>
</dbReference>
<reference evidence="16" key="3">
    <citation type="submission" date="2022-01" db="EMBL/GenBank/DDBJ databases">
        <authorList>
            <person name="Rubenstein D.R."/>
        </authorList>
    </citation>
    <scope>NUCLEOTIDE SEQUENCE</scope>
    <source>
        <strain evidence="16">SS15</strain>
        <tissue evidence="16">Liver</tissue>
    </source>
</reference>
<reference evidence="15" key="1">
    <citation type="submission" date="2020-10" db="EMBL/GenBank/DDBJ databases">
        <title>Feather gene expression reveals the developmental basis of iridescence in African starlings.</title>
        <authorList>
            <person name="Rubenstein D.R."/>
        </authorList>
    </citation>
    <scope>NUCLEOTIDE SEQUENCE</scope>
    <source>
        <strain evidence="15">SS15</strain>
        <tissue evidence="15">Liver</tissue>
    </source>
</reference>
<keyword evidence="8" id="KW-0808">Transferase</keyword>
<organism evidence="15">
    <name type="scientific">Lamprotornis superbus</name>
    <dbReference type="NCBI Taxonomy" id="245042"/>
    <lineage>
        <taxon>Eukaryota</taxon>
        <taxon>Metazoa</taxon>
        <taxon>Chordata</taxon>
        <taxon>Craniata</taxon>
        <taxon>Vertebrata</taxon>
        <taxon>Euteleostomi</taxon>
        <taxon>Archelosauria</taxon>
        <taxon>Archosauria</taxon>
        <taxon>Dinosauria</taxon>
        <taxon>Saurischia</taxon>
        <taxon>Theropoda</taxon>
        <taxon>Coelurosauria</taxon>
        <taxon>Aves</taxon>
        <taxon>Neognathae</taxon>
        <taxon>Neoaves</taxon>
        <taxon>Telluraves</taxon>
        <taxon>Australaves</taxon>
        <taxon>Passeriformes</taxon>
        <taxon>Sturnidae</taxon>
        <taxon>Lamprotornis</taxon>
    </lineage>
</organism>
<evidence type="ECO:0000256" key="10">
    <source>
        <dbReference type="ARBA" id="ARBA00022777"/>
    </source>
</evidence>